<dbReference type="CDD" id="cd00685">
    <property type="entry name" value="Trans_IPPS_HT"/>
    <property type="match status" value="1"/>
</dbReference>
<dbReference type="InterPro" id="IPR000092">
    <property type="entry name" value="Polyprenyl_synt"/>
</dbReference>
<dbReference type="OrthoDB" id="9805316at2"/>
<dbReference type="InterPro" id="IPR008949">
    <property type="entry name" value="Isoprenoid_synthase_dom_sf"/>
</dbReference>
<evidence type="ECO:0000256" key="5">
    <source>
        <dbReference type="ARBA" id="ARBA00022842"/>
    </source>
</evidence>
<comment type="similarity">
    <text evidence="2 6">Belongs to the FPP/GGPP synthase family.</text>
</comment>
<name>A0A1V4SKK1_RUMHU</name>
<dbReference type="InterPro" id="IPR033749">
    <property type="entry name" value="Polyprenyl_synt_CS"/>
</dbReference>
<keyword evidence="4" id="KW-0479">Metal-binding</keyword>
<dbReference type="SUPFAM" id="SSF48576">
    <property type="entry name" value="Terpenoid synthases"/>
    <property type="match status" value="1"/>
</dbReference>
<evidence type="ECO:0000256" key="3">
    <source>
        <dbReference type="ARBA" id="ARBA00022679"/>
    </source>
</evidence>
<dbReference type="GO" id="GO:0046872">
    <property type="term" value="F:metal ion binding"/>
    <property type="evidence" value="ECO:0007669"/>
    <property type="project" value="UniProtKB-KW"/>
</dbReference>
<organism evidence="7 8">
    <name type="scientific">Ruminiclostridium hungatei</name>
    <name type="common">Clostridium hungatei</name>
    <dbReference type="NCBI Taxonomy" id="48256"/>
    <lineage>
        <taxon>Bacteria</taxon>
        <taxon>Bacillati</taxon>
        <taxon>Bacillota</taxon>
        <taxon>Clostridia</taxon>
        <taxon>Eubacteriales</taxon>
        <taxon>Oscillospiraceae</taxon>
        <taxon>Ruminiclostridium</taxon>
    </lineage>
</organism>
<dbReference type="PANTHER" id="PTHR12001:SF69">
    <property type="entry name" value="ALL TRANS-POLYPRENYL-DIPHOSPHATE SYNTHASE PDSS1"/>
    <property type="match status" value="1"/>
</dbReference>
<gene>
    <name evidence="7" type="primary">hepT</name>
    <name evidence="7" type="ORF">CLHUN_17180</name>
</gene>
<dbReference type="EC" id="2.5.1.30" evidence="7"/>
<dbReference type="EMBL" id="MZGX01000009">
    <property type="protein sequence ID" value="OPX44419.1"/>
    <property type="molecule type" value="Genomic_DNA"/>
</dbReference>
<dbReference type="GO" id="GO:0000010">
    <property type="term" value="F:heptaprenyl diphosphate synthase activity"/>
    <property type="evidence" value="ECO:0007669"/>
    <property type="project" value="UniProtKB-EC"/>
</dbReference>
<comment type="cofactor">
    <cofactor evidence="1">
        <name>Mg(2+)</name>
        <dbReference type="ChEBI" id="CHEBI:18420"/>
    </cofactor>
</comment>
<dbReference type="RefSeq" id="WP_080064162.1">
    <property type="nucleotide sequence ID" value="NZ_MZGX01000009.1"/>
</dbReference>
<evidence type="ECO:0000256" key="1">
    <source>
        <dbReference type="ARBA" id="ARBA00001946"/>
    </source>
</evidence>
<dbReference type="GO" id="GO:0008299">
    <property type="term" value="P:isoprenoid biosynthetic process"/>
    <property type="evidence" value="ECO:0007669"/>
    <property type="project" value="InterPro"/>
</dbReference>
<dbReference type="SFLD" id="SFLDS00005">
    <property type="entry name" value="Isoprenoid_Synthase_Type_I"/>
    <property type="match status" value="1"/>
</dbReference>
<dbReference type="Pfam" id="PF00348">
    <property type="entry name" value="polyprenyl_synt"/>
    <property type="match status" value="1"/>
</dbReference>
<dbReference type="PROSITE" id="PS00723">
    <property type="entry name" value="POLYPRENYL_SYNTHASE_1"/>
    <property type="match status" value="1"/>
</dbReference>
<sequence>MINENIEFIVYDGALDMVREKVDKALSSAPVIIRKYTEHLTASAGKYIRAVSLLICAQNREGKIHVNAVSFAAAIELLHLATLVHDDVMDNAGVRRGRVTLQKKYGRKTAVICGDYLFSVALKMAASVPNKEDYIKLNMPDYISRVCLGELNQHINNGFLDLSAYQYFKIISGKTAALFEASFCAGAILSGYDAEHPDNKDSQPEAGTIAKYMRLGKYAGMIFQIQDDCMDFEKTREIAKKPVQSDYQQGVITLPLIYTFKKLLGLKDKARSNELTQEELKAAVTQSGGLAYTHMIAGRYYDKSIKIIDQLDISSDKRSKLIYVLDKAYGKS</sequence>
<dbReference type="STRING" id="48256.CLHUN_17180"/>
<dbReference type="Proteomes" id="UP000191554">
    <property type="component" value="Unassembled WGS sequence"/>
</dbReference>
<keyword evidence="8" id="KW-1185">Reference proteome</keyword>
<evidence type="ECO:0000256" key="4">
    <source>
        <dbReference type="ARBA" id="ARBA00022723"/>
    </source>
</evidence>
<dbReference type="Gene3D" id="1.10.600.10">
    <property type="entry name" value="Farnesyl Diphosphate Synthase"/>
    <property type="match status" value="1"/>
</dbReference>
<keyword evidence="5" id="KW-0460">Magnesium</keyword>
<evidence type="ECO:0000256" key="2">
    <source>
        <dbReference type="ARBA" id="ARBA00006706"/>
    </source>
</evidence>
<accession>A0A1V4SKK1</accession>
<comment type="caution">
    <text evidence="7">The sequence shown here is derived from an EMBL/GenBank/DDBJ whole genome shotgun (WGS) entry which is preliminary data.</text>
</comment>
<keyword evidence="3 6" id="KW-0808">Transferase</keyword>
<evidence type="ECO:0000313" key="8">
    <source>
        <dbReference type="Proteomes" id="UP000191554"/>
    </source>
</evidence>
<protein>
    <submittedName>
        <fullName evidence="7">Heptaprenyl diphosphate synthase component 2</fullName>
        <ecNumber evidence="7">2.5.1.30</ecNumber>
    </submittedName>
</protein>
<evidence type="ECO:0000313" key="7">
    <source>
        <dbReference type="EMBL" id="OPX44419.1"/>
    </source>
</evidence>
<dbReference type="AlphaFoldDB" id="A0A1V4SKK1"/>
<evidence type="ECO:0000256" key="6">
    <source>
        <dbReference type="RuleBase" id="RU004466"/>
    </source>
</evidence>
<dbReference type="PANTHER" id="PTHR12001">
    <property type="entry name" value="GERANYLGERANYL PYROPHOSPHATE SYNTHASE"/>
    <property type="match status" value="1"/>
</dbReference>
<reference evidence="7 8" key="1">
    <citation type="submission" date="2017-03" db="EMBL/GenBank/DDBJ databases">
        <title>Genome sequence of Clostridium hungatei DSM 14427.</title>
        <authorList>
            <person name="Poehlein A."/>
            <person name="Daniel R."/>
        </authorList>
    </citation>
    <scope>NUCLEOTIDE SEQUENCE [LARGE SCALE GENOMIC DNA]</scope>
    <source>
        <strain evidence="7 8">DSM 14427</strain>
    </source>
</reference>
<proteinExistence type="inferred from homology"/>